<feature type="transmembrane region" description="Helical" evidence="5">
    <location>
        <begin position="272"/>
        <end position="292"/>
    </location>
</feature>
<dbReference type="InterPro" id="IPR036259">
    <property type="entry name" value="MFS_trans_sf"/>
</dbReference>
<evidence type="ECO:0000313" key="8">
    <source>
        <dbReference type="Proteomes" id="UP000242263"/>
    </source>
</evidence>
<evidence type="ECO:0000256" key="5">
    <source>
        <dbReference type="SAM" id="Phobius"/>
    </source>
</evidence>
<proteinExistence type="predicted"/>
<dbReference type="AlphaFoldDB" id="A0A2I1M722"/>
<feature type="transmembrane region" description="Helical" evidence="5">
    <location>
        <begin position="371"/>
        <end position="388"/>
    </location>
</feature>
<evidence type="ECO:0000256" key="4">
    <source>
        <dbReference type="ARBA" id="ARBA00023136"/>
    </source>
</evidence>
<comment type="subcellular location">
    <subcellularLocation>
        <location evidence="1">Cell membrane</location>
        <topology evidence="1">Multi-pass membrane protein</topology>
    </subcellularLocation>
</comment>
<name>A0A2I1M722_9BIFI</name>
<feature type="transmembrane region" description="Helical" evidence="5">
    <location>
        <begin position="394"/>
        <end position="415"/>
    </location>
</feature>
<dbReference type="PANTHER" id="PTHR23523:SF2">
    <property type="entry name" value="2-NITROIMIDAZOLE TRANSPORTER"/>
    <property type="match status" value="1"/>
</dbReference>
<protein>
    <submittedName>
        <fullName evidence="7">MFS transporter</fullName>
    </submittedName>
</protein>
<dbReference type="RefSeq" id="WP_022856268.1">
    <property type="nucleotide sequence ID" value="NZ_ATVB01000001.1"/>
</dbReference>
<feature type="transmembrane region" description="Helical" evidence="5">
    <location>
        <begin position="154"/>
        <end position="175"/>
    </location>
</feature>
<dbReference type="InterPro" id="IPR011701">
    <property type="entry name" value="MFS"/>
</dbReference>
<evidence type="ECO:0000259" key="6">
    <source>
        <dbReference type="PROSITE" id="PS50850"/>
    </source>
</evidence>
<dbReference type="InterPro" id="IPR020846">
    <property type="entry name" value="MFS_dom"/>
</dbReference>
<feature type="domain" description="Major facilitator superfamily (MFS) profile" evidence="6">
    <location>
        <begin position="31"/>
        <end position="418"/>
    </location>
</feature>
<dbReference type="Proteomes" id="UP000242263">
    <property type="component" value="Unassembled WGS sequence"/>
</dbReference>
<dbReference type="SUPFAM" id="SSF103473">
    <property type="entry name" value="MFS general substrate transporter"/>
    <property type="match status" value="1"/>
</dbReference>
<dbReference type="EMBL" id="PKGU01000001">
    <property type="protein sequence ID" value="PKZ15940.1"/>
    <property type="molecule type" value="Genomic_DNA"/>
</dbReference>
<dbReference type="PANTHER" id="PTHR23523">
    <property type="match status" value="1"/>
</dbReference>
<feature type="transmembrane region" description="Helical" evidence="5">
    <location>
        <begin position="235"/>
        <end position="252"/>
    </location>
</feature>
<keyword evidence="4 5" id="KW-0472">Membrane</keyword>
<evidence type="ECO:0000256" key="3">
    <source>
        <dbReference type="ARBA" id="ARBA00022989"/>
    </source>
</evidence>
<keyword evidence="3 5" id="KW-1133">Transmembrane helix</keyword>
<feature type="transmembrane region" description="Helical" evidence="5">
    <location>
        <begin position="65"/>
        <end position="85"/>
    </location>
</feature>
<feature type="transmembrane region" description="Helical" evidence="5">
    <location>
        <begin position="121"/>
        <end position="142"/>
    </location>
</feature>
<reference evidence="7 8" key="1">
    <citation type="submission" date="2017-12" db="EMBL/GenBank/DDBJ databases">
        <title>Phylogenetic diversity of female urinary microbiome.</title>
        <authorList>
            <person name="Thomas-White K."/>
            <person name="Wolfe A.J."/>
        </authorList>
    </citation>
    <scope>NUCLEOTIDE SEQUENCE [LARGE SCALE GENOMIC DNA]</scope>
    <source>
        <strain evidence="7 8">UMB0064</strain>
    </source>
</reference>
<feature type="transmembrane region" description="Helical" evidence="5">
    <location>
        <begin position="326"/>
        <end position="351"/>
    </location>
</feature>
<sequence length="429" mass="47000">MTQHLSSEPGNIEIGEGAQLVHARDSSHILFSLFLMLAGLIMRAPIVVLPIYIEPMAEHMHRDVGSFGIITSLPLVMFVVVSLLVPWLVQKINLTRTFQVASVFIFVGSMLRGVLTWNTMLAGTVLVGIGIAILNIGMPTLVSEKFSQQPGLYTMRYCAAIVVGAIVLVLLSPFVSATIGWQAMLWVMAAMTACPMLLSFFLPQLTVETPEATDSENKGMHNSVIDLSLLRDVRIWLFIGMFAGQSFLSYTMSAWLPSILNADDVQSVHNTIIMLIFNAIGLPISVGIPFFVARTSRRYHIIAVTALTALQVGVAALFPLHSVLGISYWYVFATVTCAFFTTIFVMVLTFYPIKAATAADAAEISGMSQSVGYLIAATGPVLYGWMYGDAMPGVSFVFAMILVVVINAWCSWHVIRMNVFSVRNTQEKH</sequence>
<dbReference type="PROSITE" id="PS50850">
    <property type="entry name" value="MFS"/>
    <property type="match status" value="1"/>
</dbReference>
<dbReference type="GO" id="GO:0022857">
    <property type="term" value="F:transmembrane transporter activity"/>
    <property type="evidence" value="ECO:0007669"/>
    <property type="project" value="InterPro"/>
</dbReference>
<evidence type="ECO:0000256" key="2">
    <source>
        <dbReference type="ARBA" id="ARBA00022692"/>
    </source>
</evidence>
<feature type="transmembrane region" description="Helical" evidence="5">
    <location>
        <begin position="299"/>
        <end position="320"/>
    </location>
</feature>
<gene>
    <name evidence="7" type="ORF">CYJ32_00370</name>
</gene>
<dbReference type="GO" id="GO:0005886">
    <property type="term" value="C:plasma membrane"/>
    <property type="evidence" value="ECO:0007669"/>
    <property type="project" value="UniProtKB-SubCell"/>
</dbReference>
<dbReference type="InterPro" id="IPR052524">
    <property type="entry name" value="MFS_Cyanate_Porter"/>
</dbReference>
<keyword evidence="2 5" id="KW-0812">Transmembrane</keyword>
<feature type="transmembrane region" description="Helical" evidence="5">
    <location>
        <begin position="181"/>
        <end position="202"/>
    </location>
</feature>
<evidence type="ECO:0000313" key="7">
    <source>
        <dbReference type="EMBL" id="PKZ15940.1"/>
    </source>
</evidence>
<dbReference type="Gene3D" id="1.20.1250.20">
    <property type="entry name" value="MFS general substrate transporter like domains"/>
    <property type="match status" value="1"/>
</dbReference>
<dbReference type="Pfam" id="PF07690">
    <property type="entry name" value="MFS_1"/>
    <property type="match status" value="1"/>
</dbReference>
<accession>A0A2I1M722</accession>
<feature type="transmembrane region" description="Helical" evidence="5">
    <location>
        <begin position="29"/>
        <end position="53"/>
    </location>
</feature>
<organism evidence="7 8">
    <name type="scientific">Alloscardovia omnicolens</name>
    <dbReference type="NCBI Taxonomy" id="419015"/>
    <lineage>
        <taxon>Bacteria</taxon>
        <taxon>Bacillati</taxon>
        <taxon>Actinomycetota</taxon>
        <taxon>Actinomycetes</taxon>
        <taxon>Bifidobacteriales</taxon>
        <taxon>Bifidobacteriaceae</taxon>
        <taxon>Alloscardovia</taxon>
    </lineage>
</organism>
<evidence type="ECO:0000256" key="1">
    <source>
        <dbReference type="ARBA" id="ARBA00004651"/>
    </source>
</evidence>
<comment type="caution">
    <text evidence="7">The sequence shown here is derived from an EMBL/GenBank/DDBJ whole genome shotgun (WGS) entry which is preliminary data.</text>
</comment>